<dbReference type="Proteomes" id="UP000279236">
    <property type="component" value="Unassembled WGS sequence"/>
</dbReference>
<dbReference type="EMBL" id="RSCE01000028">
    <property type="protein sequence ID" value="RSH76516.1"/>
    <property type="molecule type" value="Genomic_DNA"/>
</dbReference>
<evidence type="ECO:0000313" key="1">
    <source>
        <dbReference type="EMBL" id="RSH76516.1"/>
    </source>
</evidence>
<feature type="non-terminal residue" evidence="1">
    <location>
        <position position="1"/>
    </location>
</feature>
<dbReference type="AlphaFoldDB" id="A0A427XCE7"/>
<organism evidence="1 2">
    <name type="scientific">Apiotrichum porosum</name>
    <dbReference type="NCBI Taxonomy" id="105984"/>
    <lineage>
        <taxon>Eukaryota</taxon>
        <taxon>Fungi</taxon>
        <taxon>Dikarya</taxon>
        <taxon>Basidiomycota</taxon>
        <taxon>Agaricomycotina</taxon>
        <taxon>Tremellomycetes</taxon>
        <taxon>Trichosporonales</taxon>
        <taxon>Trichosporonaceae</taxon>
        <taxon>Apiotrichum</taxon>
    </lineage>
</organism>
<protein>
    <submittedName>
        <fullName evidence="1">Uncharacterized protein</fullName>
    </submittedName>
</protein>
<evidence type="ECO:0000313" key="2">
    <source>
        <dbReference type="Proteomes" id="UP000279236"/>
    </source>
</evidence>
<proteinExistence type="predicted"/>
<dbReference type="RefSeq" id="XP_028471663.1">
    <property type="nucleotide sequence ID" value="XM_028621097.1"/>
</dbReference>
<gene>
    <name evidence="1" type="ORF">EHS24_005598</name>
</gene>
<comment type="caution">
    <text evidence="1">The sequence shown here is derived from an EMBL/GenBank/DDBJ whole genome shotgun (WGS) entry which is preliminary data.</text>
</comment>
<keyword evidence="2" id="KW-1185">Reference proteome</keyword>
<reference evidence="1 2" key="1">
    <citation type="submission" date="2018-11" db="EMBL/GenBank/DDBJ databases">
        <title>Genome sequence of Apiotrichum porosum DSM 27194.</title>
        <authorList>
            <person name="Aliyu H."/>
            <person name="Gorte O."/>
            <person name="Ochsenreither K."/>
        </authorList>
    </citation>
    <scope>NUCLEOTIDE SEQUENCE [LARGE SCALE GENOMIC DNA]</scope>
    <source>
        <strain evidence="1 2">DSM 27194</strain>
    </source>
</reference>
<dbReference type="GeneID" id="39590141"/>
<sequence length="54" mass="6329">NKMMEQERRFSTVNTSTHGHMNWKLFSTLSIPCKRHWNSNILCEITDGFSDLEG</sequence>
<accession>A0A427XCE7</accession>
<name>A0A427XCE7_9TREE</name>